<organism evidence="1">
    <name type="scientific">viral metagenome</name>
    <dbReference type="NCBI Taxonomy" id="1070528"/>
    <lineage>
        <taxon>unclassified sequences</taxon>
        <taxon>metagenomes</taxon>
        <taxon>organismal metagenomes</taxon>
    </lineage>
</organism>
<dbReference type="AlphaFoldDB" id="A0A6C0HQ64"/>
<sequence>MEEQEPAENSTGIDGIDEISKKILIASGIMFNTNEYPDEILILRDSLLSDKIYKSIESDIIELRKTLSSSSLTSLQKGADKTQKWPLLNLVRQILNVYGYKMIPIRKSDGYTADGIKKFKRYFQVILSL</sequence>
<name>A0A6C0HQ64_9ZZZZ</name>
<reference evidence="1" key="1">
    <citation type="journal article" date="2020" name="Nature">
        <title>Giant virus diversity and host interactions through global metagenomics.</title>
        <authorList>
            <person name="Schulz F."/>
            <person name="Roux S."/>
            <person name="Paez-Espino D."/>
            <person name="Jungbluth S."/>
            <person name="Walsh D.A."/>
            <person name="Denef V.J."/>
            <person name="McMahon K.D."/>
            <person name="Konstantinidis K.T."/>
            <person name="Eloe-Fadrosh E.A."/>
            <person name="Kyrpides N.C."/>
            <person name="Woyke T."/>
        </authorList>
    </citation>
    <scope>NUCLEOTIDE SEQUENCE</scope>
    <source>
        <strain evidence="1">GVMAG-M-3300023184-165</strain>
    </source>
</reference>
<dbReference type="EMBL" id="MN740003">
    <property type="protein sequence ID" value="QHT82649.1"/>
    <property type="molecule type" value="Genomic_DNA"/>
</dbReference>
<protein>
    <submittedName>
        <fullName evidence="1">Uncharacterized protein</fullName>
    </submittedName>
</protein>
<proteinExistence type="predicted"/>
<evidence type="ECO:0000313" key="1">
    <source>
        <dbReference type="EMBL" id="QHT82649.1"/>
    </source>
</evidence>
<accession>A0A6C0HQ64</accession>